<dbReference type="AlphaFoldDB" id="A0A672YFA1"/>
<dbReference type="Pfam" id="PF07686">
    <property type="entry name" value="V-set"/>
    <property type="match status" value="1"/>
</dbReference>
<evidence type="ECO:0000256" key="3">
    <source>
        <dbReference type="ARBA" id="ARBA00023319"/>
    </source>
</evidence>
<dbReference type="Gene3D" id="2.60.40.10">
    <property type="entry name" value="Immunoglobulins"/>
    <property type="match status" value="1"/>
</dbReference>
<dbReference type="GO" id="GO:0009897">
    <property type="term" value="C:external side of plasma membrane"/>
    <property type="evidence" value="ECO:0007669"/>
    <property type="project" value="TreeGrafter"/>
</dbReference>
<keyword evidence="7" id="KW-1185">Reference proteome</keyword>
<dbReference type="InterPro" id="IPR050504">
    <property type="entry name" value="IgSF_BTN/MOG"/>
</dbReference>
<dbReference type="PANTHER" id="PTHR24100:SF151">
    <property type="entry name" value="ICOS LIGAND"/>
    <property type="match status" value="1"/>
</dbReference>
<dbReference type="InterPro" id="IPR013783">
    <property type="entry name" value="Ig-like_fold"/>
</dbReference>
<dbReference type="Proteomes" id="UP000472271">
    <property type="component" value="Unassembled WGS sequence"/>
</dbReference>
<proteinExistence type="predicted"/>
<name>A0A672YFA1_9TELE</name>
<sequence length="159" mass="17355">MRTNTDTGHRSSAGPSPAASAATMHLRPGFSLLLCATVVHMAPVPDPQVSAETGQNVTLQCRGPPDPAMVKWVRPDLERDGYVLYVQGRIRPSYHHEAYKNRVEPLDPSMKNGVYSVVLMNVSSSDNGTYKCVIGMQGQEPTEQKVHLQVSGELLPLCQ</sequence>
<reference evidence="6" key="1">
    <citation type="submission" date="2025-08" db="UniProtKB">
        <authorList>
            <consortium name="Ensembl"/>
        </authorList>
    </citation>
    <scope>IDENTIFICATION</scope>
</reference>
<accession>A0A672YFA1</accession>
<evidence type="ECO:0000256" key="1">
    <source>
        <dbReference type="ARBA" id="ARBA00004370"/>
    </source>
</evidence>
<reference evidence="6" key="2">
    <citation type="submission" date="2025-09" db="UniProtKB">
        <authorList>
            <consortium name="Ensembl"/>
        </authorList>
    </citation>
    <scope>IDENTIFICATION</scope>
</reference>
<dbReference type="GO" id="GO:0005102">
    <property type="term" value="F:signaling receptor binding"/>
    <property type="evidence" value="ECO:0007669"/>
    <property type="project" value="TreeGrafter"/>
</dbReference>
<dbReference type="Ensembl" id="ENSSORT00005003535.1">
    <property type="protein sequence ID" value="ENSSORP00005003435.1"/>
    <property type="gene ID" value="ENSSORG00005002073.1"/>
</dbReference>
<evidence type="ECO:0000256" key="4">
    <source>
        <dbReference type="SAM" id="MobiDB-lite"/>
    </source>
</evidence>
<dbReference type="SUPFAM" id="SSF48726">
    <property type="entry name" value="Immunoglobulin"/>
    <property type="match status" value="1"/>
</dbReference>
<dbReference type="PANTHER" id="PTHR24100">
    <property type="entry name" value="BUTYROPHILIN"/>
    <property type="match status" value="1"/>
</dbReference>
<comment type="subcellular location">
    <subcellularLocation>
        <location evidence="1">Membrane</location>
    </subcellularLocation>
</comment>
<feature type="domain" description="Ig-like" evidence="5">
    <location>
        <begin position="28"/>
        <end position="149"/>
    </location>
</feature>
<protein>
    <recommendedName>
        <fullName evidence="5">Ig-like domain-containing protein</fullName>
    </recommendedName>
</protein>
<dbReference type="InParanoid" id="A0A672YFA1"/>
<dbReference type="GO" id="GO:0050852">
    <property type="term" value="P:T cell receptor signaling pathway"/>
    <property type="evidence" value="ECO:0007669"/>
    <property type="project" value="TreeGrafter"/>
</dbReference>
<keyword evidence="3" id="KW-0393">Immunoglobulin domain</keyword>
<dbReference type="GO" id="GO:0001817">
    <property type="term" value="P:regulation of cytokine production"/>
    <property type="evidence" value="ECO:0007669"/>
    <property type="project" value="TreeGrafter"/>
</dbReference>
<evidence type="ECO:0000256" key="2">
    <source>
        <dbReference type="ARBA" id="ARBA00023136"/>
    </source>
</evidence>
<feature type="compositionally biased region" description="Low complexity" evidence="4">
    <location>
        <begin position="11"/>
        <end position="21"/>
    </location>
</feature>
<feature type="region of interest" description="Disordered" evidence="4">
    <location>
        <begin position="1"/>
        <end position="21"/>
    </location>
</feature>
<evidence type="ECO:0000259" key="5">
    <source>
        <dbReference type="PROSITE" id="PS50835"/>
    </source>
</evidence>
<dbReference type="SMART" id="SM00409">
    <property type="entry name" value="IG"/>
    <property type="match status" value="1"/>
</dbReference>
<organism evidence="6 7">
    <name type="scientific">Sphaeramia orbicularis</name>
    <name type="common">orbiculate cardinalfish</name>
    <dbReference type="NCBI Taxonomy" id="375764"/>
    <lineage>
        <taxon>Eukaryota</taxon>
        <taxon>Metazoa</taxon>
        <taxon>Chordata</taxon>
        <taxon>Craniata</taxon>
        <taxon>Vertebrata</taxon>
        <taxon>Euteleostomi</taxon>
        <taxon>Actinopterygii</taxon>
        <taxon>Neopterygii</taxon>
        <taxon>Teleostei</taxon>
        <taxon>Neoteleostei</taxon>
        <taxon>Acanthomorphata</taxon>
        <taxon>Gobiaria</taxon>
        <taxon>Kurtiformes</taxon>
        <taxon>Apogonoidei</taxon>
        <taxon>Apogonidae</taxon>
        <taxon>Apogoninae</taxon>
        <taxon>Sphaeramia</taxon>
    </lineage>
</organism>
<evidence type="ECO:0000313" key="6">
    <source>
        <dbReference type="Ensembl" id="ENSSORP00005003435.1"/>
    </source>
</evidence>
<dbReference type="PROSITE" id="PS50835">
    <property type="entry name" value="IG_LIKE"/>
    <property type="match status" value="1"/>
</dbReference>
<evidence type="ECO:0000313" key="7">
    <source>
        <dbReference type="Proteomes" id="UP000472271"/>
    </source>
</evidence>
<dbReference type="InterPro" id="IPR007110">
    <property type="entry name" value="Ig-like_dom"/>
</dbReference>
<dbReference type="InterPro" id="IPR003599">
    <property type="entry name" value="Ig_sub"/>
</dbReference>
<dbReference type="InterPro" id="IPR013106">
    <property type="entry name" value="Ig_V-set"/>
</dbReference>
<dbReference type="InterPro" id="IPR036179">
    <property type="entry name" value="Ig-like_dom_sf"/>
</dbReference>
<keyword evidence="2" id="KW-0472">Membrane</keyword>